<dbReference type="EMBL" id="JBHTCQ010000003">
    <property type="protein sequence ID" value="MFC7406479.1"/>
    <property type="molecule type" value="Genomic_DNA"/>
</dbReference>
<proteinExistence type="predicted"/>
<keyword evidence="1" id="KW-0812">Transmembrane</keyword>
<organism evidence="2 3">
    <name type="scientific">Georgenia alba</name>
    <dbReference type="NCBI Taxonomy" id="2233858"/>
    <lineage>
        <taxon>Bacteria</taxon>
        <taxon>Bacillati</taxon>
        <taxon>Actinomycetota</taxon>
        <taxon>Actinomycetes</taxon>
        <taxon>Micrococcales</taxon>
        <taxon>Bogoriellaceae</taxon>
        <taxon>Georgenia</taxon>
    </lineage>
</organism>
<sequence length="90" mass="9247">MVSRRGWRTWALIGVLATVVAVPLAAVLVSPTLAVLVLALAVALAGGFRAVAPEDAIPGGRSRTFDVVFLLALAVSLGYLSRWADATSSG</sequence>
<protein>
    <recommendedName>
        <fullName evidence="4">DUF3017 domain-containing protein</fullName>
    </recommendedName>
</protein>
<keyword evidence="1" id="KW-1133">Transmembrane helix</keyword>
<keyword evidence="3" id="KW-1185">Reference proteome</keyword>
<dbReference type="Proteomes" id="UP001596455">
    <property type="component" value="Unassembled WGS sequence"/>
</dbReference>
<evidence type="ECO:0000313" key="2">
    <source>
        <dbReference type="EMBL" id="MFC7406479.1"/>
    </source>
</evidence>
<reference evidence="3" key="1">
    <citation type="journal article" date="2019" name="Int. J. Syst. Evol. Microbiol.">
        <title>The Global Catalogue of Microorganisms (GCM) 10K type strain sequencing project: providing services to taxonomists for standard genome sequencing and annotation.</title>
        <authorList>
            <consortium name="The Broad Institute Genomics Platform"/>
            <consortium name="The Broad Institute Genome Sequencing Center for Infectious Disease"/>
            <person name="Wu L."/>
            <person name="Ma J."/>
        </authorList>
    </citation>
    <scope>NUCLEOTIDE SEQUENCE [LARGE SCALE GENOMIC DNA]</scope>
    <source>
        <strain evidence="3">JCM 1490</strain>
    </source>
</reference>
<evidence type="ECO:0000313" key="3">
    <source>
        <dbReference type="Proteomes" id="UP001596455"/>
    </source>
</evidence>
<accession>A0ABW2QAL2</accession>
<comment type="caution">
    <text evidence="2">The sequence shown here is derived from an EMBL/GenBank/DDBJ whole genome shotgun (WGS) entry which is preliminary data.</text>
</comment>
<feature type="transmembrane region" description="Helical" evidence="1">
    <location>
        <begin position="64"/>
        <end position="84"/>
    </location>
</feature>
<feature type="transmembrane region" description="Helical" evidence="1">
    <location>
        <begin position="7"/>
        <end position="27"/>
    </location>
</feature>
<evidence type="ECO:0000256" key="1">
    <source>
        <dbReference type="SAM" id="Phobius"/>
    </source>
</evidence>
<keyword evidence="1" id="KW-0472">Membrane</keyword>
<feature type="transmembrane region" description="Helical" evidence="1">
    <location>
        <begin position="33"/>
        <end position="52"/>
    </location>
</feature>
<dbReference type="RefSeq" id="WP_382395915.1">
    <property type="nucleotide sequence ID" value="NZ_JBHTCQ010000003.1"/>
</dbReference>
<gene>
    <name evidence="2" type="ORF">ACFQQL_15275</name>
</gene>
<evidence type="ECO:0008006" key="4">
    <source>
        <dbReference type="Google" id="ProtNLM"/>
    </source>
</evidence>
<name>A0ABW2QAL2_9MICO</name>